<evidence type="ECO:0000313" key="2">
    <source>
        <dbReference type="EMBL" id="SVA96492.1"/>
    </source>
</evidence>
<sequence length="59" mass="6826">MNRLAYYLGRSLQLLGLATITSVVILFFGRWKMEPLLYLSILGVVEFYGGTWLLERKQS</sequence>
<organism evidence="2">
    <name type="scientific">marine metagenome</name>
    <dbReference type="NCBI Taxonomy" id="408172"/>
    <lineage>
        <taxon>unclassified sequences</taxon>
        <taxon>metagenomes</taxon>
        <taxon>ecological metagenomes</taxon>
    </lineage>
</organism>
<protein>
    <recommendedName>
        <fullName evidence="3">DUF2892 domain-containing protein</fullName>
    </recommendedName>
</protein>
<feature type="transmembrane region" description="Helical" evidence="1">
    <location>
        <begin position="35"/>
        <end position="54"/>
    </location>
</feature>
<reference evidence="2" key="1">
    <citation type="submission" date="2018-05" db="EMBL/GenBank/DDBJ databases">
        <authorList>
            <person name="Lanie J.A."/>
            <person name="Ng W.-L."/>
            <person name="Kazmierczak K.M."/>
            <person name="Andrzejewski T.M."/>
            <person name="Davidsen T.M."/>
            <person name="Wayne K.J."/>
            <person name="Tettelin H."/>
            <person name="Glass J.I."/>
            <person name="Rusch D."/>
            <person name="Podicherti R."/>
            <person name="Tsui H.-C.T."/>
            <person name="Winkler M.E."/>
        </authorList>
    </citation>
    <scope>NUCLEOTIDE SEQUENCE</scope>
</reference>
<keyword evidence="1" id="KW-1133">Transmembrane helix</keyword>
<dbReference type="AlphaFoldDB" id="A0A382A5V0"/>
<keyword evidence="1" id="KW-0472">Membrane</keyword>
<proteinExistence type="predicted"/>
<name>A0A382A5V0_9ZZZZ</name>
<keyword evidence="1" id="KW-0812">Transmembrane</keyword>
<evidence type="ECO:0000256" key="1">
    <source>
        <dbReference type="SAM" id="Phobius"/>
    </source>
</evidence>
<evidence type="ECO:0008006" key="3">
    <source>
        <dbReference type="Google" id="ProtNLM"/>
    </source>
</evidence>
<gene>
    <name evidence="2" type="ORF">METZ01_LOCUS149346</name>
</gene>
<accession>A0A382A5V0</accession>
<feature type="transmembrane region" description="Helical" evidence="1">
    <location>
        <begin position="12"/>
        <end position="29"/>
    </location>
</feature>
<dbReference type="EMBL" id="UINC01023900">
    <property type="protein sequence ID" value="SVA96492.1"/>
    <property type="molecule type" value="Genomic_DNA"/>
</dbReference>